<feature type="region of interest" description="Disordered" evidence="1">
    <location>
        <begin position="1"/>
        <end position="27"/>
    </location>
</feature>
<dbReference type="EMBL" id="JAQQWP010000004">
    <property type="protein sequence ID" value="KAK8121228.1"/>
    <property type="molecule type" value="Genomic_DNA"/>
</dbReference>
<evidence type="ECO:0000256" key="1">
    <source>
        <dbReference type="SAM" id="MobiDB-lite"/>
    </source>
</evidence>
<gene>
    <name evidence="2" type="ORF">PG999_005348</name>
</gene>
<name>A0AAW0R1W8_9PEZI</name>
<organism evidence="2 3">
    <name type="scientific">Apiospora kogelbergensis</name>
    <dbReference type="NCBI Taxonomy" id="1337665"/>
    <lineage>
        <taxon>Eukaryota</taxon>
        <taxon>Fungi</taxon>
        <taxon>Dikarya</taxon>
        <taxon>Ascomycota</taxon>
        <taxon>Pezizomycotina</taxon>
        <taxon>Sordariomycetes</taxon>
        <taxon>Xylariomycetidae</taxon>
        <taxon>Amphisphaeriales</taxon>
        <taxon>Apiosporaceae</taxon>
        <taxon>Apiospora</taxon>
    </lineage>
</organism>
<reference evidence="2 3" key="1">
    <citation type="submission" date="2023-01" db="EMBL/GenBank/DDBJ databases">
        <title>Analysis of 21 Apiospora genomes using comparative genomics revels a genus with tremendous synthesis potential of carbohydrate active enzymes and secondary metabolites.</title>
        <authorList>
            <person name="Sorensen T."/>
        </authorList>
    </citation>
    <scope>NUCLEOTIDE SEQUENCE [LARGE SCALE GENOMIC DNA]</scope>
    <source>
        <strain evidence="2 3">CBS 117206</strain>
    </source>
</reference>
<dbReference type="AlphaFoldDB" id="A0AAW0R1W8"/>
<comment type="caution">
    <text evidence="2">The sequence shown here is derived from an EMBL/GenBank/DDBJ whole genome shotgun (WGS) entry which is preliminary data.</text>
</comment>
<keyword evidence="3" id="KW-1185">Reference proteome</keyword>
<sequence>MTFDQQPRFVTTSPIPQTPSTLTETQSSAPVNMKATFFIASFLAAVANAGTEATYCDSENLQGSCTDVDTHDDRLCGATKHDVKSIKVNDGYQCNVMMFADQPLSISNGCSTSDEKVFQAGTYNTIDPLWWESKVIECLQL</sequence>
<evidence type="ECO:0000313" key="3">
    <source>
        <dbReference type="Proteomes" id="UP001392437"/>
    </source>
</evidence>
<protein>
    <submittedName>
        <fullName evidence="2">Uncharacterized protein</fullName>
    </submittedName>
</protein>
<dbReference type="Proteomes" id="UP001392437">
    <property type="component" value="Unassembled WGS sequence"/>
</dbReference>
<proteinExistence type="predicted"/>
<accession>A0AAW0R1W8</accession>
<evidence type="ECO:0000313" key="2">
    <source>
        <dbReference type="EMBL" id="KAK8121228.1"/>
    </source>
</evidence>